<evidence type="ECO:0000313" key="2">
    <source>
        <dbReference type="EMBL" id="GAA1303220.1"/>
    </source>
</evidence>
<dbReference type="InterPro" id="IPR014457">
    <property type="entry name" value="UCP010260"/>
</dbReference>
<evidence type="ECO:0000259" key="1">
    <source>
        <dbReference type="Pfam" id="PF09348"/>
    </source>
</evidence>
<keyword evidence="3" id="KW-1185">Reference proteome</keyword>
<dbReference type="PIRSF" id="PIRSF010260">
    <property type="entry name" value="UCP010260"/>
    <property type="match status" value="1"/>
</dbReference>
<dbReference type="Proteomes" id="UP001500282">
    <property type="component" value="Unassembled WGS sequence"/>
</dbReference>
<comment type="caution">
    <text evidence="2">The sequence shown here is derived from an EMBL/GenBank/DDBJ whole genome shotgun (WGS) entry which is preliminary data.</text>
</comment>
<dbReference type="InterPro" id="IPR018960">
    <property type="entry name" value="DUF1990"/>
</dbReference>
<evidence type="ECO:0000313" key="3">
    <source>
        <dbReference type="Proteomes" id="UP001500282"/>
    </source>
</evidence>
<feature type="domain" description="DUF1990" evidence="1">
    <location>
        <begin position="38"/>
        <end position="193"/>
    </location>
</feature>
<gene>
    <name evidence="2" type="ORF">GCM10009579_85730</name>
</gene>
<name>A0ABP4I1E4_9ACTN</name>
<dbReference type="Pfam" id="PF09348">
    <property type="entry name" value="DUF1990"/>
    <property type="match status" value="1"/>
</dbReference>
<protein>
    <submittedName>
        <fullName evidence="2">DUF1990 domain-containing protein</fullName>
    </submittedName>
</protein>
<dbReference type="PANTHER" id="PTHR34202:SF1">
    <property type="entry name" value="UPF0548 PROTEIN"/>
    <property type="match status" value="1"/>
</dbReference>
<proteinExistence type="predicted"/>
<dbReference type="EMBL" id="BAAAIH010000095">
    <property type="protein sequence ID" value="GAA1303220.1"/>
    <property type="molecule type" value="Genomic_DNA"/>
</dbReference>
<reference evidence="3" key="1">
    <citation type="journal article" date="2019" name="Int. J. Syst. Evol. Microbiol.">
        <title>The Global Catalogue of Microorganisms (GCM) 10K type strain sequencing project: providing services to taxonomists for standard genome sequencing and annotation.</title>
        <authorList>
            <consortium name="The Broad Institute Genomics Platform"/>
            <consortium name="The Broad Institute Genome Sequencing Center for Infectious Disease"/>
            <person name="Wu L."/>
            <person name="Ma J."/>
        </authorList>
    </citation>
    <scope>NUCLEOTIDE SEQUENCE [LARGE SCALE GENOMIC DNA]</scope>
    <source>
        <strain evidence="3">JCM 11448</strain>
    </source>
</reference>
<dbReference type="PANTHER" id="PTHR34202">
    <property type="entry name" value="UPF0548 PROTEIN"/>
    <property type="match status" value="1"/>
</dbReference>
<organism evidence="2 3">
    <name type="scientific">Streptomyces javensis</name>
    <dbReference type="NCBI Taxonomy" id="114698"/>
    <lineage>
        <taxon>Bacteria</taxon>
        <taxon>Bacillati</taxon>
        <taxon>Actinomycetota</taxon>
        <taxon>Actinomycetes</taxon>
        <taxon>Kitasatosporales</taxon>
        <taxon>Streptomycetaceae</taxon>
        <taxon>Streptomyces</taxon>
        <taxon>Streptomyces violaceusniger group</taxon>
    </lineage>
</organism>
<accession>A0ABP4I1E4</accession>
<sequence length="201" mass="21785">MRGPVRFADGAAHRKAAAYGTGMGSSDDPGPAPASRLTYPEVGATRRWPLPSGYRHLRVRTRVGHGRATFEAAGRAVMDWRMHRAVGVSIRAADPVATPGRPVVVGLGVGRLRLRAPCEVVWTVAEETRTGFAYGTLPGHPERGEESFVVRLEPDGSVVLTVTAFSRSESWFGRAGGPLVPLFQRAYARRCGRVLRRWAVG</sequence>